<dbReference type="Proteomes" id="UP000481153">
    <property type="component" value="Unassembled WGS sequence"/>
</dbReference>
<organism evidence="3 4">
    <name type="scientific">Aphanomyces euteiches</name>
    <dbReference type="NCBI Taxonomy" id="100861"/>
    <lineage>
        <taxon>Eukaryota</taxon>
        <taxon>Sar</taxon>
        <taxon>Stramenopiles</taxon>
        <taxon>Oomycota</taxon>
        <taxon>Saprolegniomycetes</taxon>
        <taxon>Saprolegniales</taxon>
        <taxon>Verrucalvaceae</taxon>
        <taxon>Aphanomyces</taxon>
    </lineage>
</organism>
<sequence length="339" mass="38957">MCKPRHHATAITVRVNRLKLKIKQLRATRDELIAIANRLVELQEDLIAEKSKMEKVKDEALGRLEAELNEAKCRLSESQLRHQELMDQKDVLDSLPLESETTPYSGEAHLESTPDSNCDVTPHNSFDDKTIICGKLETITQGSEEACVHPPPRHGGRMPTALVMQKNRLNFSRKATKTEDIARLNDFVHEEAKPRAKTAKIGLLGKETHDRPQLTRRRPLGRNDVLIPTEREQMSRRPSPQAQLSRCKEVPGKKTQNDVATRRGIRACVSPREIKPRSRRVYEQLPEAVAKKQHDELERKRKSKLEDLQIQRQEQLRQKREQSQASRRDNKTRPTKATT</sequence>
<feature type="region of interest" description="Disordered" evidence="2">
    <location>
        <begin position="279"/>
        <end position="339"/>
    </location>
</feature>
<proteinExistence type="predicted"/>
<evidence type="ECO:0000313" key="3">
    <source>
        <dbReference type="EMBL" id="KAF0724337.1"/>
    </source>
</evidence>
<evidence type="ECO:0000313" key="4">
    <source>
        <dbReference type="Proteomes" id="UP000481153"/>
    </source>
</evidence>
<dbReference type="EMBL" id="VJMJ01000273">
    <property type="protein sequence ID" value="KAF0724337.1"/>
    <property type="molecule type" value="Genomic_DNA"/>
</dbReference>
<feature type="compositionally biased region" description="Basic and acidic residues" evidence="2">
    <location>
        <begin position="289"/>
        <end position="332"/>
    </location>
</feature>
<accession>A0A6G0WAR8</accession>
<feature type="region of interest" description="Disordered" evidence="2">
    <location>
        <begin position="98"/>
        <end position="120"/>
    </location>
</feature>
<name>A0A6G0WAR8_9STRA</name>
<comment type="caution">
    <text evidence="3">The sequence shown here is derived from an EMBL/GenBank/DDBJ whole genome shotgun (WGS) entry which is preliminary data.</text>
</comment>
<keyword evidence="4" id="KW-1185">Reference proteome</keyword>
<evidence type="ECO:0000256" key="2">
    <source>
        <dbReference type="SAM" id="MobiDB-lite"/>
    </source>
</evidence>
<keyword evidence="1" id="KW-0175">Coiled coil</keyword>
<protein>
    <submittedName>
        <fullName evidence="3">Uncharacterized protein</fullName>
    </submittedName>
</protein>
<dbReference type="VEuPathDB" id="FungiDB:AeMF1_021467"/>
<gene>
    <name evidence="3" type="ORF">Ae201684_016999</name>
</gene>
<evidence type="ECO:0000256" key="1">
    <source>
        <dbReference type="SAM" id="Coils"/>
    </source>
</evidence>
<dbReference type="AlphaFoldDB" id="A0A6G0WAR8"/>
<feature type="coiled-coil region" evidence="1">
    <location>
        <begin position="15"/>
        <end position="88"/>
    </location>
</feature>
<feature type="compositionally biased region" description="Basic and acidic residues" evidence="2">
    <location>
        <begin position="246"/>
        <end position="256"/>
    </location>
</feature>
<feature type="region of interest" description="Disordered" evidence="2">
    <location>
        <begin position="209"/>
        <end position="264"/>
    </location>
</feature>
<reference evidence="3 4" key="1">
    <citation type="submission" date="2019-07" db="EMBL/GenBank/DDBJ databases">
        <title>Genomics analysis of Aphanomyces spp. identifies a new class of oomycete effector associated with host adaptation.</title>
        <authorList>
            <person name="Gaulin E."/>
        </authorList>
    </citation>
    <scope>NUCLEOTIDE SEQUENCE [LARGE SCALE GENOMIC DNA]</scope>
    <source>
        <strain evidence="3 4">ATCC 201684</strain>
    </source>
</reference>